<sequence length="252" mass="27592">MTATGRLQTDLAWHVDSLFEFAADMDVTVVRTPVSPLVIDVDADPASASAPDGGLAPALCALETLDGKRLYQPEEDPGPVEIEERRRLFHAPYHDALAQQVARLRAMHRRIVVLDAQSMRSRIKGVFDGELPLFTVGTRHGRSCHEDVAAILADTGHDLPGASHAENDLFPGGWIVRSYGRPQEGIHAAALTIAQRAYLKHETPPFEPDKEKARRLKAALRQTLLALIGWARGEAAAPARELLGPLPDMMIR</sequence>
<proteinExistence type="predicted"/>
<dbReference type="Gene3D" id="3.40.630.40">
    <property type="entry name" value="Zn-dependent exopeptidases"/>
    <property type="match status" value="1"/>
</dbReference>
<keyword evidence="2" id="KW-1185">Reference proteome</keyword>
<dbReference type="KEGG" id="pgv:SL003B_4272"/>
<name>F2IVH1_POLGS</name>
<dbReference type="Proteomes" id="UP000008130">
    <property type="component" value="Chromosome"/>
</dbReference>
<dbReference type="InterPro" id="IPR007709">
    <property type="entry name" value="N-FG_amidohydro"/>
</dbReference>
<protein>
    <submittedName>
        <fullName evidence="1">Formiminoglutamase protein</fullName>
    </submittedName>
</protein>
<dbReference type="EMBL" id="CP002568">
    <property type="protein sequence ID" value="ADZ72690.1"/>
    <property type="molecule type" value="Genomic_DNA"/>
</dbReference>
<organism evidence="1 2">
    <name type="scientific">Polymorphum gilvum (strain LMG 25793 / CGMCC 1.9160 / SL003B-26A1)</name>
    <dbReference type="NCBI Taxonomy" id="991905"/>
    <lineage>
        <taxon>Bacteria</taxon>
        <taxon>Pseudomonadati</taxon>
        <taxon>Pseudomonadota</taxon>
        <taxon>Alphaproteobacteria</taxon>
        <taxon>Rhodobacterales</taxon>
        <taxon>Paracoccaceae</taxon>
        <taxon>Polymorphum</taxon>
    </lineage>
</organism>
<dbReference type="SUPFAM" id="SSF53187">
    <property type="entry name" value="Zn-dependent exopeptidases"/>
    <property type="match status" value="1"/>
</dbReference>
<gene>
    <name evidence="1" type="ordered locus">SL003B_4272</name>
</gene>
<dbReference type="eggNOG" id="COG3741">
    <property type="taxonomic scope" value="Bacteria"/>
</dbReference>
<evidence type="ECO:0000313" key="1">
    <source>
        <dbReference type="EMBL" id="ADZ72690.1"/>
    </source>
</evidence>
<dbReference type="AlphaFoldDB" id="F2IVH1"/>
<dbReference type="Pfam" id="PF05013">
    <property type="entry name" value="FGase"/>
    <property type="match status" value="1"/>
</dbReference>
<reference evidence="1 2" key="1">
    <citation type="journal article" date="2011" name="J. Bacteriol.">
        <title>Complete genome sequence of Polymorphum gilvum SL003B-26A1T, a crude oil-degrading bacterium from oil-polluted saline soil.</title>
        <authorList>
            <person name="Li S.G."/>
            <person name="Tang Y.Q."/>
            <person name="Nie Y."/>
            <person name="Cai M."/>
            <person name="Wu X.L."/>
        </authorList>
    </citation>
    <scope>NUCLEOTIDE SEQUENCE [LARGE SCALE GENOMIC DNA]</scope>
    <source>
        <strain evidence="2">LMG 25793 / CGMCC 1.9160 / SL003B-26A1</strain>
    </source>
</reference>
<evidence type="ECO:0000313" key="2">
    <source>
        <dbReference type="Proteomes" id="UP000008130"/>
    </source>
</evidence>
<dbReference type="HOGENOM" id="CLU_069318_0_0_5"/>
<accession>F2IVH1</accession>